<evidence type="ECO:0000313" key="3">
    <source>
        <dbReference type="EMBL" id="KMZ72537.1"/>
    </source>
</evidence>
<evidence type="ECO:0000313" key="4">
    <source>
        <dbReference type="Proteomes" id="UP000036987"/>
    </source>
</evidence>
<dbReference type="GO" id="GO:0003723">
    <property type="term" value="F:RNA binding"/>
    <property type="evidence" value="ECO:0007669"/>
    <property type="project" value="InterPro"/>
</dbReference>
<dbReference type="Proteomes" id="UP000036987">
    <property type="component" value="Unassembled WGS sequence"/>
</dbReference>
<dbReference type="OrthoDB" id="1894875at2759"/>
<dbReference type="GO" id="GO:0016787">
    <property type="term" value="F:hydrolase activity"/>
    <property type="evidence" value="ECO:0007669"/>
    <property type="project" value="UniProtKB-KW"/>
</dbReference>
<accession>A0A0K9PWA4</accession>
<dbReference type="InterPro" id="IPR021099">
    <property type="entry name" value="PORR_domain"/>
</dbReference>
<feature type="compositionally biased region" description="Acidic residues" evidence="1">
    <location>
        <begin position="375"/>
        <end position="391"/>
    </location>
</feature>
<comment type="caution">
    <text evidence="3">The sequence shown here is derived from an EMBL/GenBank/DDBJ whole genome shotgun (WGS) entry which is preliminary data.</text>
</comment>
<proteinExistence type="predicted"/>
<evidence type="ECO:0000259" key="2">
    <source>
        <dbReference type="Pfam" id="PF11955"/>
    </source>
</evidence>
<dbReference type="InterPro" id="IPR045040">
    <property type="entry name" value="PORR_fam"/>
</dbReference>
<gene>
    <name evidence="3" type="ORF">ZOSMA_162G00600</name>
</gene>
<reference evidence="4" key="1">
    <citation type="journal article" date="2016" name="Nature">
        <title>The genome of the seagrass Zostera marina reveals angiosperm adaptation to the sea.</title>
        <authorList>
            <person name="Olsen J.L."/>
            <person name="Rouze P."/>
            <person name="Verhelst B."/>
            <person name="Lin Y.-C."/>
            <person name="Bayer T."/>
            <person name="Collen J."/>
            <person name="Dattolo E."/>
            <person name="De Paoli E."/>
            <person name="Dittami S."/>
            <person name="Maumus F."/>
            <person name="Michel G."/>
            <person name="Kersting A."/>
            <person name="Lauritano C."/>
            <person name="Lohaus R."/>
            <person name="Toepel M."/>
            <person name="Tonon T."/>
            <person name="Vanneste K."/>
            <person name="Amirebrahimi M."/>
            <person name="Brakel J."/>
            <person name="Bostroem C."/>
            <person name="Chovatia M."/>
            <person name="Grimwood J."/>
            <person name="Jenkins J.W."/>
            <person name="Jueterbock A."/>
            <person name="Mraz A."/>
            <person name="Stam W.T."/>
            <person name="Tice H."/>
            <person name="Bornberg-Bauer E."/>
            <person name="Green P.J."/>
            <person name="Pearson G.A."/>
            <person name="Procaccini G."/>
            <person name="Duarte C.M."/>
            <person name="Schmutz J."/>
            <person name="Reusch T.B.H."/>
            <person name="Van de Peer Y."/>
        </authorList>
    </citation>
    <scope>NUCLEOTIDE SEQUENCE [LARGE SCALE GENOMIC DNA]</scope>
    <source>
        <strain evidence="4">cv. Finnish</strain>
    </source>
</reference>
<organism evidence="3 4">
    <name type="scientific">Zostera marina</name>
    <name type="common">Eelgrass</name>
    <dbReference type="NCBI Taxonomy" id="29655"/>
    <lineage>
        <taxon>Eukaryota</taxon>
        <taxon>Viridiplantae</taxon>
        <taxon>Streptophyta</taxon>
        <taxon>Embryophyta</taxon>
        <taxon>Tracheophyta</taxon>
        <taxon>Spermatophyta</taxon>
        <taxon>Magnoliopsida</taxon>
        <taxon>Liliopsida</taxon>
        <taxon>Zosteraceae</taxon>
        <taxon>Zostera</taxon>
    </lineage>
</organism>
<protein>
    <submittedName>
        <fullName evidence="3">Ubiquitin carboxyl-terminal hydrolase family protein</fullName>
    </submittedName>
</protein>
<evidence type="ECO:0000256" key="1">
    <source>
        <dbReference type="SAM" id="MobiDB-lite"/>
    </source>
</evidence>
<dbReference type="Pfam" id="PF11955">
    <property type="entry name" value="PORR"/>
    <property type="match status" value="1"/>
</dbReference>
<dbReference type="OMA" id="SVDRMEM"/>
<dbReference type="AlphaFoldDB" id="A0A0K9PWA4"/>
<sequence>MATAAISLFRRCSMTTSAAHVASRHIDHTFEKLMSHYKHYLRVLSIQDLILASSDHSLPLAFLSSLSQKLRLNRGAPYFLRKYPHIFSLHYDATNCVPFVRLTPAATDIVRLEADAISIGIPNAIERLIKILSMSPSRMVPLRAVFKFWKELGLPDDFDQSVIALNPSVFGILNNPKERNTHLLHLLNADSIIENLTPAIEKWRIGERETHSKLDPTEIELGFKQVFPPGMKLKKNFRKKVREWQRLPYLGPYDKLDNSKKMTKTEMMAREKRAVGIIHELLSLTVEKTAEVEQITQFRKWFGIDTNIRDLVVDHPGIFYLSTKGKRHTVFLREAYNRGRLVDPNPVYEVRRKLLYLVMVGRRGMWMHHAGDKKDDDEEVDSEEVEDDDDD</sequence>
<dbReference type="PANTHER" id="PTHR31476">
    <property type="entry name" value="PROTEIN WHAT'S THIS FACTOR 1 HOMOLOG, CHLOROPLASTIC"/>
    <property type="match status" value="1"/>
</dbReference>
<keyword evidence="4" id="KW-1185">Reference proteome</keyword>
<dbReference type="PANTHER" id="PTHR31476:SF15">
    <property type="entry name" value="ASSOCIATED SALT-INDUCIBLE PROTEIN, PUTATIVE-RELATED"/>
    <property type="match status" value="1"/>
</dbReference>
<name>A0A0K9PWA4_ZOSMR</name>
<feature type="domain" description="PORR" evidence="2">
    <location>
        <begin position="27"/>
        <end position="362"/>
    </location>
</feature>
<dbReference type="EMBL" id="LFYR01000625">
    <property type="protein sequence ID" value="KMZ72537.1"/>
    <property type="molecule type" value="Genomic_DNA"/>
</dbReference>
<keyword evidence="3" id="KW-0378">Hydrolase</keyword>
<feature type="region of interest" description="Disordered" evidence="1">
    <location>
        <begin position="371"/>
        <end position="391"/>
    </location>
</feature>